<sequence length="172" mass="19371">MLLPVPWSLSEDGRLYLNTDGAPSRSTNHGSAKVLIQNSNGDCLVAFRMFLGHTTVLEVQLWGILEVLRIVWQNCFERIVVQTDSSEALQLLSLPSIENTFALVRSIATLYNKSWCIDFKKIYREANVATGYIAKMTALPDGSLIIFYSFSAPLLDILRRDTYGPPYSHVRN</sequence>
<dbReference type="InterPro" id="IPR053151">
    <property type="entry name" value="RNase_H-like"/>
</dbReference>
<dbReference type="GO" id="GO:0004523">
    <property type="term" value="F:RNA-DNA hybrid ribonuclease activity"/>
    <property type="evidence" value="ECO:0007669"/>
    <property type="project" value="InterPro"/>
</dbReference>
<dbReference type="OrthoDB" id="1673951at2759"/>
<dbReference type="Pfam" id="PF13456">
    <property type="entry name" value="RVT_3"/>
    <property type="match status" value="1"/>
</dbReference>
<dbReference type="EMBL" id="VEPZ02001171">
    <property type="protein sequence ID" value="KAE8689466.1"/>
    <property type="molecule type" value="Genomic_DNA"/>
</dbReference>
<accession>A0A6A2ZD08</accession>
<gene>
    <name evidence="2" type="ORF">F3Y22_tig00110937pilonHSYRG00069</name>
</gene>
<dbReference type="InterPro" id="IPR002156">
    <property type="entry name" value="RNaseH_domain"/>
</dbReference>
<evidence type="ECO:0000313" key="3">
    <source>
        <dbReference type="Proteomes" id="UP000436088"/>
    </source>
</evidence>
<comment type="caution">
    <text evidence="2">The sequence shown here is derived from an EMBL/GenBank/DDBJ whole genome shotgun (WGS) entry which is preliminary data.</text>
</comment>
<evidence type="ECO:0000259" key="1">
    <source>
        <dbReference type="Pfam" id="PF13456"/>
    </source>
</evidence>
<dbReference type="PANTHER" id="PTHR47723:SF19">
    <property type="entry name" value="POLYNUCLEOTIDYL TRANSFERASE, RIBONUCLEASE H-LIKE SUPERFAMILY PROTEIN"/>
    <property type="match status" value="1"/>
</dbReference>
<dbReference type="Proteomes" id="UP000436088">
    <property type="component" value="Unassembled WGS sequence"/>
</dbReference>
<dbReference type="AlphaFoldDB" id="A0A6A2ZD08"/>
<dbReference type="InterPro" id="IPR044730">
    <property type="entry name" value="RNase_H-like_dom_plant"/>
</dbReference>
<dbReference type="GO" id="GO:0003676">
    <property type="term" value="F:nucleic acid binding"/>
    <property type="evidence" value="ECO:0007669"/>
    <property type="project" value="InterPro"/>
</dbReference>
<name>A0A6A2ZD08_HIBSY</name>
<dbReference type="InterPro" id="IPR012337">
    <property type="entry name" value="RNaseH-like_sf"/>
</dbReference>
<protein>
    <recommendedName>
        <fullName evidence="1">RNase H type-1 domain-containing protein</fullName>
    </recommendedName>
</protein>
<organism evidence="2 3">
    <name type="scientific">Hibiscus syriacus</name>
    <name type="common">Rose of Sharon</name>
    <dbReference type="NCBI Taxonomy" id="106335"/>
    <lineage>
        <taxon>Eukaryota</taxon>
        <taxon>Viridiplantae</taxon>
        <taxon>Streptophyta</taxon>
        <taxon>Embryophyta</taxon>
        <taxon>Tracheophyta</taxon>
        <taxon>Spermatophyta</taxon>
        <taxon>Magnoliopsida</taxon>
        <taxon>eudicotyledons</taxon>
        <taxon>Gunneridae</taxon>
        <taxon>Pentapetalae</taxon>
        <taxon>rosids</taxon>
        <taxon>malvids</taxon>
        <taxon>Malvales</taxon>
        <taxon>Malvaceae</taxon>
        <taxon>Malvoideae</taxon>
        <taxon>Hibiscus</taxon>
    </lineage>
</organism>
<dbReference type="InterPro" id="IPR036397">
    <property type="entry name" value="RNaseH_sf"/>
</dbReference>
<proteinExistence type="predicted"/>
<evidence type="ECO:0000313" key="2">
    <source>
        <dbReference type="EMBL" id="KAE8689466.1"/>
    </source>
</evidence>
<dbReference type="PANTHER" id="PTHR47723">
    <property type="entry name" value="OS05G0353850 PROTEIN"/>
    <property type="match status" value="1"/>
</dbReference>
<keyword evidence="3" id="KW-1185">Reference proteome</keyword>
<dbReference type="CDD" id="cd06222">
    <property type="entry name" value="RNase_H_like"/>
    <property type="match status" value="1"/>
</dbReference>
<reference evidence="2" key="1">
    <citation type="submission" date="2019-09" db="EMBL/GenBank/DDBJ databases">
        <title>Draft genome information of white flower Hibiscus syriacus.</title>
        <authorList>
            <person name="Kim Y.-M."/>
        </authorList>
    </citation>
    <scope>NUCLEOTIDE SEQUENCE [LARGE SCALE GENOMIC DNA]</scope>
    <source>
        <strain evidence="2">YM2019G1</strain>
    </source>
</reference>
<dbReference type="Gene3D" id="3.30.420.10">
    <property type="entry name" value="Ribonuclease H-like superfamily/Ribonuclease H"/>
    <property type="match status" value="1"/>
</dbReference>
<feature type="domain" description="RNase H type-1" evidence="1">
    <location>
        <begin position="18"/>
        <end position="136"/>
    </location>
</feature>
<dbReference type="SUPFAM" id="SSF53098">
    <property type="entry name" value="Ribonuclease H-like"/>
    <property type="match status" value="1"/>
</dbReference>